<dbReference type="AlphaFoldDB" id="C1D6R1"/>
<dbReference type="HOGENOM" id="CLU_1650017_0_0_4"/>
<proteinExistence type="predicted"/>
<feature type="domain" description="HTH Mu-type" evidence="1">
    <location>
        <begin position="7"/>
        <end position="76"/>
    </location>
</feature>
<dbReference type="InterPro" id="IPR009061">
    <property type="entry name" value="DNA-bd_dom_put_sf"/>
</dbReference>
<dbReference type="Proteomes" id="UP000002010">
    <property type="component" value="Chromosome"/>
</dbReference>
<reference evidence="2 3" key="1">
    <citation type="journal article" date="2009" name="PLoS Genet.">
        <title>The complete genome and proteome of Laribacter hongkongensis reveal potential mechanisms for adaptations to different temperatures and habitats.</title>
        <authorList>
            <person name="Woo P.C."/>
            <person name="Lau S.K."/>
            <person name="Tse H."/>
            <person name="Teng J.L."/>
            <person name="Curreem S.O."/>
            <person name="Tsang A.K."/>
            <person name="Fan R.Y."/>
            <person name="Wong G.K."/>
            <person name="Huang Y."/>
            <person name="Loman N.J."/>
            <person name="Snyder L.A."/>
            <person name="Cai J.J."/>
            <person name="Huang J.D."/>
            <person name="Mak W."/>
            <person name="Pallen M.J."/>
            <person name="Lok S."/>
            <person name="Yuen K.Y."/>
        </authorList>
    </citation>
    <scope>NUCLEOTIDE SEQUENCE [LARGE SCALE GENOMIC DNA]</scope>
    <source>
        <strain evidence="2 3">HLHK9</strain>
    </source>
</reference>
<dbReference type="Pfam" id="PF02316">
    <property type="entry name" value="HTH_Tnp_Mu_1"/>
    <property type="match status" value="1"/>
</dbReference>
<keyword evidence="3" id="KW-1185">Reference proteome</keyword>
<evidence type="ECO:0000313" key="3">
    <source>
        <dbReference type="Proteomes" id="UP000002010"/>
    </source>
</evidence>
<gene>
    <name evidence="2" type="ordered locus">LHK_01177</name>
</gene>
<dbReference type="KEGG" id="lhk:LHK_01177"/>
<organism evidence="2 3">
    <name type="scientific">Laribacter hongkongensis (strain HLHK9)</name>
    <dbReference type="NCBI Taxonomy" id="557598"/>
    <lineage>
        <taxon>Bacteria</taxon>
        <taxon>Pseudomonadati</taxon>
        <taxon>Pseudomonadota</taxon>
        <taxon>Betaproteobacteria</taxon>
        <taxon>Neisseriales</taxon>
        <taxon>Aquaspirillaceae</taxon>
        <taxon>Laribacter</taxon>
    </lineage>
</organism>
<name>C1D6R1_LARHH</name>
<evidence type="ECO:0000313" key="2">
    <source>
        <dbReference type="EMBL" id="ACO74168.1"/>
    </source>
</evidence>
<dbReference type="Gene3D" id="1.10.10.10">
    <property type="entry name" value="Winged helix-like DNA-binding domain superfamily/Winged helix DNA-binding domain"/>
    <property type="match status" value="1"/>
</dbReference>
<evidence type="ECO:0000259" key="1">
    <source>
        <dbReference type="PROSITE" id="PS51702"/>
    </source>
</evidence>
<dbReference type="STRING" id="557598.LHK_01177"/>
<dbReference type="InterPro" id="IPR003314">
    <property type="entry name" value="Mu-type_HTH"/>
</dbReference>
<sequence>MTVASKTHFSAAELADMQLPCLPTSRQGVDHLARREQWGVRELPSRGRAGIARTYAITSLPQEAQAEIRRRQAQELQESATTCVILPSEVRLARREEQLSLTLTTVERLTSKQRAVAEARCALVGEVKKFSRVMGIKAARQPACSARTTPASGRLCQRTW</sequence>
<accession>C1D6R1</accession>
<dbReference type="InterPro" id="IPR036388">
    <property type="entry name" value="WH-like_DNA-bd_sf"/>
</dbReference>
<dbReference type="PROSITE" id="PS51702">
    <property type="entry name" value="HTH_MU"/>
    <property type="match status" value="1"/>
</dbReference>
<dbReference type="RefSeq" id="WP_012696655.1">
    <property type="nucleotide sequence ID" value="NC_012559.1"/>
</dbReference>
<dbReference type="eggNOG" id="COG2801">
    <property type="taxonomic scope" value="Bacteria"/>
</dbReference>
<dbReference type="GO" id="GO:0003677">
    <property type="term" value="F:DNA binding"/>
    <property type="evidence" value="ECO:0007669"/>
    <property type="project" value="InterPro"/>
</dbReference>
<dbReference type="GeneID" id="75110571"/>
<protein>
    <submittedName>
        <fullName evidence="2">Transposase</fullName>
    </submittedName>
</protein>
<dbReference type="SUPFAM" id="SSF46955">
    <property type="entry name" value="Putative DNA-binding domain"/>
    <property type="match status" value="1"/>
</dbReference>
<dbReference type="EMBL" id="CP001154">
    <property type="protein sequence ID" value="ACO74168.1"/>
    <property type="molecule type" value="Genomic_DNA"/>
</dbReference>